<dbReference type="EMBL" id="JBHSIT010000002">
    <property type="protein sequence ID" value="MFC4906965.1"/>
    <property type="molecule type" value="Genomic_DNA"/>
</dbReference>
<dbReference type="SUPFAM" id="SSF46785">
    <property type="entry name" value="Winged helix' DNA-binding domain"/>
    <property type="match status" value="1"/>
</dbReference>
<proteinExistence type="predicted"/>
<dbReference type="Pfam" id="PF12802">
    <property type="entry name" value="MarR_2"/>
    <property type="match status" value="1"/>
</dbReference>
<feature type="domain" description="HTH marR-type" evidence="2">
    <location>
        <begin position="1"/>
        <end position="144"/>
    </location>
</feature>
<comment type="caution">
    <text evidence="3">The sequence shown here is derived from an EMBL/GenBank/DDBJ whole genome shotgun (WGS) entry which is preliminary data.</text>
</comment>
<dbReference type="InterPro" id="IPR000835">
    <property type="entry name" value="HTH_MarR-typ"/>
</dbReference>
<name>A0ABV9TSB1_9ACTN</name>
<dbReference type="PANTHER" id="PTHR33164">
    <property type="entry name" value="TRANSCRIPTIONAL REGULATOR, MARR FAMILY"/>
    <property type="match status" value="1"/>
</dbReference>
<protein>
    <submittedName>
        <fullName evidence="3">MarR family winged helix-turn-helix transcriptional regulator</fullName>
    </submittedName>
</protein>
<dbReference type="InterPro" id="IPR036388">
    <property type="entry name" value="WH-like_DNA-bd_sf"/>
</dbReference>
<evidence type="ECO:0000256" key="1">
    <source>
        <dbReference type="SAM" id="MobiDB-lite"/>
    </source>
</evidence>
<organism evidence="3 4">
    <name type="scientific">Actinomadura gamaensis</name>
    <dbReference type="NCBI Taxonomy" id="1763541"/>
    <lineage>
        <taxon>Bacteria</taxon>
        <taxon>Bacillati</taxon>
        <taxon>Actinomycetota</taxon>
        <taxon>Actinomycetes</taxon>
        <taxon>Streptosporangiales</taxon>
        <taxon>Thermomonosporaceae</taxon>
        <taxon>Actinomadura</taxon>
    </lineage>
</organism>
<gene>
    <name evidence="3" type="ORF">ACFPCY_06525</name>
</gene>
<dbReference type="SMART" id="SM00347">
    <property type="entry name" value="HTH_MARR"/>
    <property type="match status" value="1"/>
</dbReference>
<keyword evidence="4" id="KW-1185">Reference proteome</keyword>
<dbReference type="PROSITE" id="PS50995">
    <property type="entry name" value="HTH_MARR_2"/>
    <property type="match status" value="1"/>
</dbReference>
<feature type="region of interest" description="Disordered" evidence="1">
    <location>
        <begin position="150"/>
        <end position="176"/>
    </location>
</feature>
<evidence type="ECO:0000259" key="2">
    <source>
        <dbReference type="PROSITE" id="PS50995"/>
    </source>
</evidence>
<reference evidence="4" key="1">
    <citation type="journal article" date="2019" name="Int. J. Syst. Evol. Microbiol.">
        <title>The Global Catalogue of Microorganisms (GCM) 10K type strain sequencing project: providing services to taxonomists for standard genome sequencing and annotation.</title>
        <authorList>
            <consortium name="The Broad Institute Genomics Platform"/>
            <consortium name="The Broad Institute Genome Sequencing Center for Infectious Disease"/>
            <person name="Wu L."/>
            <person name="Ma J."/>
        </authorList>
    </citation>
    <scope>NUCLEOTIDE SEQUENCE [LARGE SCALE GENOMIC DNA]</scope>
    <source>
        <strain evidence="4">KLKA75</strain>
    </source>
</reference>
<evidence type="ECO:0000313" key="3">
    <source>
        <dbReference type="EMBL" id="MFC4906965.1"/>
    </source>
</evidence>
<accession>A0ABV9TSB1</accession>
<dbReference type="InterPro" id="IPR039422">
    <property type="entry name" value="MarR/SlyA-like"/>
</dbReference>
<dbReference type="InterPro" id="IPR036390">
    <property type="entry name" value="WH_DNA-bd_sf"/>
</dbReference>
<evidence type="ECO:0000313" key="4">
    <source>
        <dbReference type="Proteomes" id="UP001595872"/>
    </source>
</evidence>
<dbReference type="PANTHER" id="PTHR33164:SF43">
    <property type="entry name" value="HTH-TYPE TRANSCRIPTIONAL REPRESSOR YETL"/>
    <property type="match status" value="1"/>
</dbReference>
<sequence length="176" mass="19171">MTTGEQTPPRLRNAPSWLIGQASAHGHRLVTERFAAADARGHHYRLLAALAESGPASQAELGRRTGIDRSDVVAALNELADRRLVERSPDPADRRRNVVTLTPEGTRRLAVLDDVLAQIQDDLCAPLSPAERAELVRLLTRLVEHHASARGVEHHASARGAEHHAPARGTESARRV</sequence>
<dbReference type="PRINTS" id="PR00598">
    <property type="entry name" value="HTHMARR"/>
</dbReference>
<dbReference type="RefSeq" id="WP_378252706.1">
    <property type="nucleotide sequence ID" value="NZ_JBHSIT010000002.1"/>
</dbReference>
<dbReference type="Proteomes" id="UP001595872">
    <property type="component" value="Unassembled WGS sequence"/>
</dbReference>
<dbReference type="Gene3D" id="1.10.10.10">
    <property type="entry name" value="Winged helix-like DNA-binding domain superfamily/Winged helix DNA-binding domain"/>
    <property type="match status" value="1"/>
</dbReference>